<dbReference type="InterPro" id="IPR003892">
    <property type="entry name" value="CUE"/>
</dbReference>
<dbReference type="FunFam" id="3.30.40.10:FF:000149">
    <property type="entry name" value="E3 ubiquitin-protein ligase AMFR"/>
    <property type="match status" value="1"/>
</dbReference>
<dbReference type="PANTHER" id="PTHR15067:SF5">
    <property type="entry name" value="E3 UBIQUITIN-PROTEIN LIGASE AMFR"/>
    <property type="match status" value="1"/>
</dbReference>
<dbReference type="GO" id="GO:0008270">
    <property type="term" value="F:zinc ion binding"/>
    <property type="evidence" value="ECO:0007669"/>
    <property type="project" value="UniProtKB-KW"/>
</dbReference>
<dbReference type="GO" id="GO:0043130">
    <property type="term" value="F:ubiquitin binding"/>
    <property type="evidence" value="ECO:0007669"/>
    <property type="project" value="InterPro"/>
</dbReference>
<feature type="transmembrane region" description="Helical" evidence="12">
    <location>
        <begin position="212"/>
        <end position="235"/>
    </location>
</feature>
<keyword evidence="6 10" id="KW-0863">Zinc-finger</keyword>
<proteinExistence type="predicted"/>
<keyword evidence="16" id="KW-1185">Reference proteome</keyword>
<evidence type="ECO:0000256" key="6">
    <source>
        <dbReference type="ARBA" id="ARBA00022771"/>
    </source>
</evidence>
<comment type="subcellular location">
    <subcellularLocation>
        <location evidence="1">Membrane</location>
        <topology evidence="1">Multi-pass membrane protein</topology>
    </subcellularLocation>
</comment>
<dbReference type="Pfam" id="PF18442">
    <property type="entry name" value="G2BR"/>
    <property type="match status" value="1"/>
</dbReference>
<feature type="transmembrane region" description="Helical" evidence="12">
    <location>
        <begin position="282"/>
        <end position="301"/>
    </location>
</feature>
<evidence type="ECO:0000256" key="5">
    <source>
        <dbReference type="ARBA" id="ARBA00022723"/>
    </source>
</evidence>
<dbReference type="SMART" id="SM00184">
    <property type="entry name" value="RING"/>
    <property type="match status" value="1"/>
</dbReference>
<dbReference type="GO" id="GO:0005783">
    <property type="term" value="C:endoplasmic reticulum"/>
    <property type="evidence" value="ECO:0007669"/>
    <property type="project" value="TreeGrafter"/>
</dbReference>
<dbReference type="Pfam" id="PF25563">
    <property type="entry name" value="TPR_SYVN1_N"/>
    <property type="match status" value="1"/>
</dbReference>
<dbReference type="Gene3D" id="1.10.8.10">
    <property type="entry name" value="DNA helicase RuvA subunit, C-terminal domain"/>
    <property type="match status" value="1"/>
</dbReference>
<feature type="transmembrane region" description="Helical" evidence="12">
    <location>
        <begin position="101"/>
        <end position="127"/>
    </location>
</feature>
<dbReference type="AlphaFoldDB" id="A0AA88XRF9"/>
<dbReference type="SMART" id="SM00546">
    <property type="entry name" value="CUE"/>
    <property type="match status" value="1"/>
</dbReference>
<dbReference type="PROSITE" id="PS50089">
    <property type="entry name" value="ZF_RING_2"/>
    <property type="match status" value="1"/>
</dbReference>
<keyword evidence="4 12" id="KW-0812">Transmembrane</keyword>
<feature type="transmembrane region" description="Helical" evidence="12">
    <location>
        <begin position="148"/>
        <end position="165"/>
    </location>
</feature>
<dbReference type="CDD" id="cd14421">
    <property type="entry name" value="CUE_AMFR"/>
    <property type="match status" value="1"/>
</dbReference>
<reference evidence="15" key="1">
    <citation type="submission" date="2019-08" db="EMBL/GenBank/DDBJ databases">
        <title>The improved chromosome-level genome for the pearl oyster Pinctada fucata martensii using PacBio sequencing and Hi-C.</title>
        <authorList>
            <person name="Zheng Z."/>
        </authorList>
    </citation>
    <scope>NUCLEOTIDE SEQUENCE</scope>
    <source>
        <strain evidence="15">ZZ-2019</strain>
        <tissue evidence="15">Adductor muscle</tissue>
    </source>
</reference>
<dbReference type="SUPFAM" id="SSF57850">
    <property type="entry name" value="RING/U-box"/>
    <property type="match status" value="1"/>
</dbReference>
<comment type="caution">
    <text evidence="15">The sequence shown here is derived from an EMBL/GenBank/DDBJ whole genome shotgun (WGS) entry which is preliminary data.</text>
</comment>
<evidence type="ECO:0000259" key="14">
    <source>
        <dbReference type="PROSITE" id="PS51140"/>
    </source>
</evidence>
<evidence type="ECO:0000313" key="16">
    <source>
        <dbReference type="Proteomes" id="UP001186944"/>
    </source>
</evidence>
<protein>
    <recommendedName>
        <fullName evidence="17">Autocrine motility factor receptor</fullName>
    </recommendedName>
</protein>
<dbReference type="Gene3D" id="3.30.40.10">
    <property type="entry name" value="Zinc/RING finger domain, C3HC4 (zinc finger)"/>
    <property type="match status" value="1"/>
</dbReference>
<feature type="transmembrane region" description="Helical" evidence="12">
    <location>
        <begin position="171"/>
        <end position="191"/>
    </location>
</feature>
<dbReference type="GO" id="GO:0070936">
    <property type="term" value="P:protein K48-linked ubiquitination"/>
    <property type="evidence" value="ECO:0007669"/>
    <property type="project" value="TreeGrafter"/>
</dbReference>
<dbReference type="Pfam" id="PF13639">
    <property type="entry name" value="zf-RING_2"/>
    <property type="match status" value="1"/>
</dbReference>
<keyword evidence="8 12" id="KW-1133">Transmembrane helix</keyword>
<feature type="compositionally biased region" description="Polar residues" evidence="11">
    <location>
        <begin position="642"/>
        <end position="659"/>
    </location>
</feature>
<name>A0AA88XRF9_PINIB</name>
<dbReference type="PANTHER" id="PTHR15067">
    <property type="entry name" value="E3 UBIQUITIN-PROTEIN LIGASE RNF8"/>
    <property type="match status" value="1"/>
</dbReference>
<evidence type="ECO:0008006" key="17">
    <source>
        <dbReference type="Google" id="ProtNLM"/>
    </source>
</evidence>
<keyword evidence="9 12" id="KW-0472">Membrane</keyword>
<accession>A0AA88XRF9</accession>
<dbReference type="GO" id="GO:0000151">
    <property type="term" value="C:ubiquitin ligase complex"/>
    <property type="evidence" value="ECO:0007669"/>
    <property type="project" value="TreeGrafter"/>
</dbReference>
<dbReference type="GO" id="GO:0006511">
    <property type="term" value="P:ubiquitin-dependent protein catabolic process"/>
    <property type="evidence" value="ECO:0007669"/>
    <property type="project" value="TreeGrafter"/>
</dbReference>
<evidence type="ECO:0000256" key="7">
    <source>
        <dbReference type="ARBA" id="ARBA00022833"/>
    </source>
</evidence>
<keyword evidence="3" id="KW-0808">Transferase</keyword>
<dbReference type="InterPro" id="IPR040675">
    <property type="entry name" value="AMFR_Ube2g2-bd"/>
</dbReference>
<keyword evidence="7" id="KW-0862">Zinc</keyword>
<evidence type="ECO:0000256" key="10">
    <source>
        <dbReference type="PROSITE-ProRule" id="PRU00175"/>
    </source>
</evidence>
<dbReference type="GO" id="GO:0016020">
    <property type="term" value="C:membrane"/>
    <property type="evidence" value="ECO:0007669"/>
    <property type="project" value="UniProtKB-SubCell"/>
</dbReference>
<dbReference type="Proteomes" id="UP001186944">
    <property type="component" value="Unassembled WGS sequence"/>
</dbReference>
<evidence type="ECO:0000256" key="4">
    <source>
        <dbReference type="ARBA" id="ARBA00022692"/>
    </source>
</evidence>
<evidence type="ECO:0000256" key="11">
    <source>
        <dbReference type="SAM" id="MobiDB-lite"/>
    </source>
</evidence>
<evidence type="ECO:0000256" key="8">
    <source>
        <dbReference type="ARBA" id="ARBA00022989"/>
    </source>
</evidence>
<dbReference type="InterPro" id="IPR001841">
    <property type="entry name" value="Znf_RING"/>
</dbReference>
<gene>
    <name evidence="15" type="ORF">FSP39_014404</name>
</gene>
<evidence type="ECO:0000313" key="15">
    <source>
        <dbReference type="EMBL" id="KAK3086154.1"/>
    </source>
</evidence>
<dbReference type="PROSITE" id="PS51140">
    <property type="entry name" value="CUE"/>
    <property type="match status" value="1"/>
</dbReference>
<feature type="region of interest" description="Disordered" evidence="11">
    <location>
        <begin position="628"/>
        <end position="712"/>
    </location>
</feature>
<dbReference type="GO" id="GO:0030968">
    <property type="term" value="P:endoplasmic reticulum unfolded protein response"/>
    <property type="evidence" value="ECO:0007669"/>
    <property type="project" value="TreeGrafter"/>
</dbReference>
<dbReference type="GO" id="GO:0061630">
    <property type="term" value="F:ubiquitin protein ligase activity"/>
    <property type="evidence" value="ECO:0007669"/>
    <property type="project" value="TreeGrafter"/>
</dbReference>
<evidence type="ECO:0000256" key="9">
    <source>
        <dbReference type="ARBA" id="ARBA00023136"/>
    </source>
</evidence>
<feature type="transmembrane region" description="Helical" evidence="12">
    <location>
        <begin position="307"/>
        <end position="328"/>
    </location>
</feature>
<feature type="domain" description="CUE" evidence="14">
    <location>
        <begin position="486"/>
        <end position="528"/>
    </location>
</feature>
<organism evidence="15 16">
    <name type="scientific">Pinctada imbricata</name>
    <name type="common">Atlantic pearl-oyster</name>
    <name type="synonym">Pinctada martensii</name>
    <dbReference type="NCBI Taxonomy" id="66713"/>
    <lineage>
        <taxon>Eukaryota</taxon>
        <taxon>Metazoa</taxon>
        <taxon>Spiralia</taxon>
        <taxon>Lophotrochozoa</taxon>
        <taxon>Mollusca</taxon>
        <taxon>Bivalvia</taxon>
        <taxon>Autobranchia</taxon>
        <taxon>Pteriomorphia</taxon>
        <taxon>Pterioida</taxon>
        <taxon>Pterioidea</taxon>
        <taxon>Pteriidae</taxon>
        <taxon>Pinctada</taxon>
    </lineage>
</organism>
<dbReference type="InterPro" id="IPR013083">
    <property type="entry name" value="Znf_RING/FYVE/PHD"/>
</dbReference>
<feature type="domain" description="RING-type" evidence="13">
    <location>
        <begin position="367"/>
        <end position="405"/>
    </location>
</feature>
<evidence type="ECO:0000256" key="12">
    <source>
        <dbReference type="SAM" id="Phobius"/>
    </source>
</evidence>
<evidence type="ECO:0000256" key="2">
    <source>
        <dbReference type="ARBA" id="ARBA00004906"/>
    </source>
</evidence>
<dbReference type="InterPro" id="IPR057992">
    <property type="entry name" value="TPR_SYVN1_N"/>
</dbReference>
<dbReference type="EMBL" id="VSWD01000012">
    <property type="protein sequence ID" value="KAK3086154.1"/>
    <property type="molecule type" value="Genomic_DNA"/>
</dbReference>
<dbReference type="CDD" id="cd16455">
    <property type="entry name" value="RING-H2_AMFR"/>
    <property type="match status" value="1"/>
</dbReference>
<feature type="transmembrane region" description="Helical" evidence="12">
    <location>
        <begin position="12"/>
        <end position="33"/>
    </location>
</feature>
<evidence type="ECO:0000256" key="1">
    <source>
        <dbReference type="ARBA" id="ARBA00004141"/>
    </source>
</evidence>
<dbReference type="Pfam" id="PF02845">
    <property type="entry name" value="CUE"/>
    <property type="match status" value="1"/>
</dbReference>
<feature type="compositionally biased region" description="Polar residues" evidence="11">
    <location>
        <begin position="685"/>
        <end position="697"/>
    </location>
</feature>
<dbReference type="GO" id="GO:0005829">
    <property type="term" value="C:cytosol"/>
    <property type="evidence" value="ECO:0007669"/>
    <property type="project" value="TreeGrafter"/>
</dbReference>
<evidence type="ECO:0000259" key="13">
    <source>
        <dbReference type="PROSITE" id="PS50089"/>
    </source>
</evidence>
<comment type="pathway">
    <text evidence="2">Protein modification; protein ubiquitination.</text>
</comment>
<evidence type="ECO:0000256" key="3">
    <source>
        <dbReference type="ARBA" id="ARBA00022679"/>
    </source>
</evidence>
<keyword evidence="5" id="KW-0479">Metal-binding</keyword>
<sequence>MPVVLLERVPFPSLQTYSAISAVLLSCAIFYAYQTVIGVNELTSPLSKHVGEMPTLQTPVESPKPEVVTENPDVGSVEPLVEPGEVNLTLPYDNVMMNVMFVLWSEMWCILTMVNTAYCCLILLGKVIQRLVFGSLRVMESQHLKDKFWNFLFYKFIFIFGVMNVQTVEEVVLWVAWFTMLGFLHLLTQLAKDRFEYLSFSPATPRITHGKLLALLFVLLCSTGNLIIISCLVGLQAGITIFAFLAAECFILGIRILHVLVRYVIHLWDMNTPSVWENRSLYVYYTELGFELAVLSVDFGHHLHMLLWGNIFLSMASLIICMQLRFLFYEFKRRLQRHKNYRRVVRNMEARFSMATQEDIQQNNDNCAVCWEKMDTARKLPCGHLFHNACLRSWLEQDTSCPTCRTSLNEGQDQDPNSNVPNERGAAPNVIPGVLPQHAANNQATTNHFFHFDGSRYVSWLPSFSVEVTHTQLMPGQRQATVQTSQLDSMAREVQSVFPHIPVNVIIDDLRVTHSVEFTIENILENRVQIPSPGTRVTRAAVEEIDNIVDDILDEADERDLPPPDQDTLLPSLITQTSTEDDQHLYQLAGPSQPANVPSAERHGIDLARGDGVATIMDENLPILHERLREQAPATVGGRFSKSATERQSMLQQRKNSMLEQARKKYMSKTESSDSDLDPPPGSSNASSVQHFANTRSQGEESVRRRQLFSQR</sequence>
<feature type="transmembrane region" description="Helical" evidence="12">
    <location>
        <begin position="241"/>
        <end position="261"/>
    </location>
</feature>